<evidence type="ECO:0000256" key="1">
    <source>
        <dbReference type="SAM" id="SignalP"/>
    </source>
</evidence>
<dbReference type="SUPFAM" id="SSF57501">
    <property type="entry name" value="Cystine-knot cytokines"/>
    <property type="match status" value="1"/>
</dbReference>
<dbReference type="GO" id="GO:0016020">
    <property type="term" value="C:membrane"/>
    <property type="evidence" value="ECO:0007669"/>
    <property type="project" value="InterPro"/>
</dbReference>
<dbReference type="Proteomes" id="UP000594262">
    <property type="component" value="Unplaced"/>
</dbReference>
<dbReference type="RefSeq" id="XP_066921863.1">
    <property type="nucleotide sequence ID" value="XM_067065762.1"/>
</dbReference>
<dbReference type="Pfam" id="PF00341">
    <property type="entry name" value="PDGF"/>
    <property type="match status" value="1"/>
</dbReference>
<protein>
    <recommendedName>
        <fullName evidence="2">Platelet-derived growth factor (PDGF) family profile domain-containing protein</fullName>
    </recommendedName>
</protein>
<feature type="domain" description="Platelet-derived growth factor (PDGF) family profile" evidence="2">
    <location>
        <begin position="106"/>
        <end position="173"/>
    </location>
</feature>
<dbReference type="EnsemblMetazoa" id="CLYHEMT021873.1">
    <property type="protein sequence ID" value="CLYHEMP021873.1"/>
    <property type="gene ID" value="CLYHEMG021873"/>
</dbReference>
<feature type="signal peptide" evidence="1">
    <location>
        <begin position="1"/>
        <end position="21"/>
    </location>
</feature>
<keyword evidence="4" id="KW-1185">Reference proteome</keyword>
<evidence type="ECO:0000313" key="4">
    <source>
        <dbReference type="Proteomes" id="UP000594262"/>
    </source>
</evidence>
<reference evidence="3" key="1">
    <citation type="submission" date="2021-01" db="UniProtKB">
        <authorList>
            <consortium name="EnsemblMetazoa"/>
        </authorList>
    </citation>
    <scope>IDENTIFICATION</scope>
</reference>
<dbReference type="GeneID" id="136809245"/>
<proteinExistence type="predicted"/>
<dbReference type="GO" id="GO:0008083">
    <property type="term" value="F:growth factor activity"/>
    <property type="evidence" value="ECO:0007669"/>
    <property type="project" value="InterPro"/>
</dbReference>
<dbReference type="PROSITE" id="PS50278">
    <property type="entry name" value="PDGF_2"/>
    <property type="match status" value="1"/>
</dbReference>
<sequence>MATRFCIGFVILVCFTCCYESSQVLTSGRKARENILKRLENINSIEEFEKAFNIKNPKRSYLKKRGNLFLGNLLDDVAPLAYGSPRPCVPKETVYTIPHVPARDRYIPDCLNVTRCGGCCSSFKTSADMECVADQTESKMARVYHFDKFTGGYSQKVIPYVNHKSCKCQCKTQPEDCNLQQTYDPNHCKCNCNIKSATCPKFMEWSVLACQCKCKPPSTPCAPTHAWNDQTCQCDCIPRACAQGYGFDVKKCTCAKLQV</sequence>
<dbReference type="InterPro" id="IPR000072">
    <property type="entry name" value="PDGF/VEGF_dom"/>
</dbReference>
<dbReference type="AlphaFoldDB" id="A0A7M5XE60"/>
<name>A0A7M5XE60_9CNID</name>
<accession>A0A7M5XE60</accession>
<feature type="chain" id="PRO_5029758586" description="Platelet-derived growth factor (PDGF) family profile domain-containing protein" evidence="1">
    <location>
        <begin position="22"/>
        <end position="259"/>
    </location>
</feature>
<dbReference type="InterPro" id="IPR029034">
    <property type="entry name" value="Cystine-knot_cytokine"/>
</dbReference>
<keyword evidence="1" id="KW-0732">Signal</keyword>
<dbReference type="OrthoDB" id="8878063at2759"/>
<evidence type="ECO:0000313" key="3">
    <source>
        <dbReference type="EnsemblMetazoa" id="CLYHEMP021873.1"/>
    </source>
</evidence>
<organism evidence="3 4">
    <name type="scientific">Clytia hemisphaerica</name>
    <dbReference type="NCBI Taxonomy" id="252671"/>
    <lineage>
        <taxon>Eukaryota</taxon>
        <taxon>Metazoa</taxon>
        <taxon>Cnidaria</taxon>
        <taxon>Hydrozoa</taxon>
        <taxon>Hydroidolina</taxon>
        <taxon>Leptothecata</taxon>
        <taxon>Obeliida</taxon>
        <taxon>Clytiidae</taxon>
        <taxon>Clytia</taxon>
    </lineage>
</organism>
<evidence type="ECO:0000259" key="2">
    <source>
        <dbReference type="PROSITE" id="PS50278"/>
    </source>
</evidence>
<dbReference type="Gene3D" id="2.10.90.10">
    <property type="entry name" value="Cystine-knot cytokines"/>
    <property type="match status" value="1"/>
</dbReference>